<dbReference type="SUPFAM" id="SSF52047">
    <property type="entry name" value="RNI-like"/>
    <property type="match status" value="1"/>
</dbReference>
<name>A0A7S0DRC7_9EUKA</name>
<reference evidence="1" key="1">
    <citation type="submission" date="2021-01" db="EMBL/GenBank/DDBJ databases">
        <authorList>
            <person name="Corre E."/>
            <person name="Pelletier E."/>
            <person name="Niang G."/>
            <person name="Scheremetjew M."/>
            <person name="Finn R."/>
            <person name="Kale V."/>
            <person name="Holt S."/>
            <person name="Cochrane G."/>
            <person name="Meng A."/>
            <person name="Brown T."/>
            <person name="Cohen L."/>
        </authorList>
    </citation>
    <scope>NUCLEOTIDE SEQUENCE</scope>
    <source>
        <strain evidence="1">CCMP2058</strain>
    </source>
</reference>
<dbReference type="InterPro" id="IPR045203">
    <property type="entry name" value="RanGAP1/2"/>
</dbReference>
<dbReference type="Gene3D" id="3.80.10.10">
    <property type="entry name" value="Ribonuclease Inhibitor"/>
    <property type="match status" value="1"/>
</dbReference>
<proteinExistence type="predicted"/>
<dbReference type="PANTHER" id="PTHR46761:SF2">
    <property type="entry name" value="RAN GTPASE-ACTIVATING PROTEIN 1"/>
    <property type="match status" value="1"/>
</dbReference>
<dbReference type="AlphaFoldDB" id="A0A7S0DRC7"/>
<dbReference type="SMART" id="SM00368">
    <property type="entry name" value="LRR_RI"/>
    <property type="match status" value="7"/>
</dbReference>
<gene>
    <name evidence="1" type="ORF">LAMO00422_LOCUS19240</name>
</gene>
<dbReference type="PANTHER" id="PTHR46761">
    <property type="entry name" value="RAN GTPASE-ACTIVATING PROTEIN 1"/>
    <property type="match status" value="1"/>
</dbReference>
<evidence type="ECO:0008006" key="2">
    <source>
        <dbReference type="Google" id="ProtNLM"/>
    </source>
</evidence>
<sequence length="418" mass="45447">MATFVLSDGKRSDLDGKGAKELLKPLLKAIEAKTLSKFNCLRFGGKSIKLEAAKEIAEVLPKLKGVCTLDLSDIVARRETGEAREVFKVLASASEKLDVEEFLMDNNALGANGIAAIEPILSGSKKMSKISFNDCGIEKIGAERISKFVLSNGKPSKITKFHIFNNCLATAGGVALGPLIENSPNLEDIRISATRIGRDGGVVIAKALKSCRKLVSVDLSDNQFGEEAGEILEKEVFIDQKDIKNLDLSDCGLGEEHCLGIIKNLVKAKADLESFGMSHSDIRTENAEVLADLFKQCTRLKSVNLEGNDLDSEGAILIVKALADSKSPLEELNFQNNEIKATAVKWIVALLRKKASMKKLNLNACMISKKGVTLIRATLKDLKKEDCLDNMEDNDEDEACEADDEFEKLTAALSILKT</sequence>
<dbReference type="GO" id="GO:0005096">
    <property type="term" value="F:GTPase activator activity"/>
    <property type="evidence" value="ECO:0007669"/>
    <property type="project" value="InterPro"/>
</dbReference>
<dbReference type="InterPro" id="IPR032675">
    <property type="entry name" value="LRR_dom_sf"/>
</dbReference>
<accession>A0A7S0DRC7</accession>
<evidence type="ECO:0000313" key="1">
    <source>
        <dbReference type="EMBL" id="CAD8460282.1"/>
    </source>
</evidence>
<dbReference type="EMBL" id="HBEM01028186">
    <property type="protein sequence ID" value="CAD8460282.1"/>
    <property type="molecule type" value="Transcribed_RNA"/>
</dbReference>
<dbReference type="InterPro" id="IPR001611">
    <property type="entry name" value="Leu-rich_rpt"/>
</dbReference>
<protein>
    <recommendedName>
        <fullName evidence="2">Ran GTPase-activating protein 1</fullName>
    </recommendedName>
</protein>
<dbReference type="Pfam" id="PF13516">
    <property type="entry name" value="LRR_6"/>
    <property type="match status" value="2"/>
</dbReference>
<organism evidence="1">
    <name type="scientific">Amorphochlora amoebiformis</name>
    <dbReference type="NCBI Taxonomy" id="1561963"/>
    <lineage>
        <taxon>Eukaryota</taxon>
        <taxon>Sar</taxon>
        <taxon>Rhizaria</taxon>
        <taxon>Cercozoa</taxon>
        <taxon>Chlorarachniophyceae</taxon>
        <taxon>Amorphochlora</taxon>
    </lineage>
</organism>